<dbReference type="EMBL" id="BGPR01000076">
    <property type="protein sequence ID" value="GBL91069.1"/>
    <property type="molecule type" value="Genomic_DNA"/>
</dbReference>
<comment type="caution">
    <text evidence="1">The sequence shown here is derived from an EMBL/GenBank/DDBJ whole genome shotgun (WGS) entry which is preliminary data.</text>
</comment>
<accession>A0A4Y2BHN1</accession>
<gene>
    <name evidence="1" type="ORF">AVEN_184445_1</name>
</gene>
<evidence type="ECO:0000313" key="2">
    <source>
        <dbReference type="Proteomes" id="UP000499080"/>
    </source>
</evidence>
<keyword evidence="2" id="KW-1185">Reference proteome</keyword>
<organism evidence="1 2">
    <name type="scientific">Araneus ventricosus</name>
    <name type="common">Orbweaver spider</name>
    <name type="synonym">Epeira ventricosa</name>
    <dbReference type="NCBI Taxonomy" id="182803"/>
    <lineage>
        <taxon>Eukaryota</taxon>
        <taxon>Metazoa</taxon>
        <taxon>Ecdysozoa</taxon>
        <taxon>Arthropoda</taxon>
        <taxon>Chelicerata</taxon>
        <taxon>Arachnida</taxon>
        <taxon>Araneae</taxon>
        <taxon>Araneomorphae</taxon>
        <taxon>Entelegynae</taxon>
        <taxon>Araneoidea</taxon>
        <taxon>Araneidae</taxon>
        <taxon>Araneus</taxon>
    </lineage>
</organism>
<protein>
    <submittedName>
        <fullName evidence="1">Uncharacterized protein</fullName>
    </submittedName>
</protein>
<name>A0A4Y2BHN1_ARAVE</name>
<dbReference type="Proteomes" id="UP000499080">
    <property type="component" value="Unassembled WGS sequence"/>
</dbReference>
<proteinExistence type="predicted"/>
<evidence type="ECO:0000313" key="1">
    <source>
        <dbReference type="EMBL" id="GBL91069.1"/>
    </source>
</evidence>
<reference evidence="1 2" key="1">
    <citation type="journal article" date="2019" name="Sci. Rep.">
        <title>Orb-weaving spider Araneus ventricosus genome elucidates the spidroin gene catalogue.</title>
        <authorList>
            <person name="Kono N."/>
            <person name="Nakamura H."/>
            <person name="Ohtoshi R."/>
            <person name="Moran D.A.P."/>
            <person name="Shinohara A."/>
            <person name="Yoshida Y."/>
            <person name="Fujiwara M."/>
            <person name="Mori M."/>
            <person name="Tomita M."/>
            <person name="Arakawa K."/>
        </authorList>
    </citation>
    <scope>NUCLEOTIDE SEQUENCE [LARGE SCALE GENOMIC DNA]</scope>
</reference>
<sequence length="85" mass="9530">MTRTTPKLAPPLQTSASHQREVVWPLAYDLACSRPNTRRICSGIWFQTWNPPASKPKPYHLATAASTQLLSQVKHKEVAFDLSVT</sequence>
<dbReference type="AlphaFoldDB" id="A0A4Y2BHN1"/>